<dbReference type="Proteomes" id="UP000757540">
    <property type="component" value="Unassembled WGS sequence"/>
</dbReference>
<feature type="region of interest" description="Disordered" evidence="1">
    <location>
        <begin position="76"/>
        <end position="136"/>
    </location>
</feature>
<comment type="caution">
    <text evidence="3">The sequence shown here is derived from an EMBL/GenBank/DDBJ whole genome shotgun (WGS) entry which is preliminary data.</text>
</comment>
<proteinExistence type="predicted"/>
<keyword evidence="2" id="KW-0812">Transmembrane</keyword>
<gene>
    <name evidence="3" type="ORF">HDG69_003031</name>
</gene>
<reference evidence="3 4" key="1">
    <citation type="submission" date="2020-05" db="EMBL/GenBank/DDBJ databases">
        <title>Genomic Encyclopedia of Type Strains, Phase III (KMG-III): the genomes of soil and plant-associated and newly described type strains.</title>
        <authorList>
            <person name="Whitman W."/>
        </authorList>
    </citation>
    <scope>NUCLEOTIDE SEQUENCE [LARGE SCALE GENOMIC DNA]</scope>
    <source>
        <strain evidence="3 4">KCTC 19046</strain>
    </source>
</reference>
<organism evidence="3 4">
    <name type="scientific">Isoptericola halotolerans</name>
    <dbReference type="NCBI Taxonomy" id="300560"/>
    <lineage>
        <taxon>Bacteria</taxon>
        <taxon>Bacillati</taxon>
        <taxon>Actinomycetota</taxon>
        <taxon>Actinomycetes</taxon>
        <taxon>Micrococcales</taxon>
        <taxon>Promicromonosporaceae</taxon>
        <taxon>Isoptericola</taxon>
    </lineage>
</organism>
<evidence type="ECO:0008006" key="5">
    <source>
        <dbReference type="Google" id="ProtNLM"/>
    </source>
</evidence>
<evidence type="ECO:0000256" key="2">
    <source>
        <dbReference type="SAM" id="Phobius"/>
    </source>
</evidence>
<keyword evidence="2" id="KW-0472">Membrane</keyword>
<keyword evidence="2" id="KW-1133">Transmembrane helix</keyword>
<feature type="compositionally biased region" description="Low complexity" evidence="1">
    <location>
        <begin position="84"/>
        <end position="94"/>
    </location>
</feature>
<name>A0ABX2A701_9MICO</name>
<accession>A0ABX2A701</accession>
<feature type="transmembrane region" description="Helical" evidence="2">
    <location>
        <begin position="27"/>
        <end position="50"/>
    </location>
</feature>
<feature type="compositionally biased region" description="Basic and acidic residues" evidence="1">
    <location>
        <begin position="104"/>
        <end position="115"/>
    </location>
</feature>
<evidence type="ECO:0000256" key="1">
    <source>
        <dbReference type="SAM" id="MobiDB-lite"/>
    </source>
</evidence>
<dbReference type="RefSeq" id="WP_171784672.1">
    <property type="nucleotide sequence ID" value="NZ_BAAAML010000003.1"/>
</dbReference>
<keyword evidence="4" id="KW-1185">Reference proteome</keyword>
<evidence type="ECO:0000313" key="3">
    <source>
        <dbReference type="EMBL" id="NOV98436.1"/>
    </source>
</evidence>
<protein>
    <recommendedName>
        <fullName evidence="5">SHOCT domain-containing protein</fullName>
    </recommendedName>
</protein>
<sequence length="136" mass="14178">MGPEELHVDDLLFDDVGPGLVGGGDPFGSVFTLVVVLIVVGVVVSIVMAVRRAKTLHDAGVDPLDPQTDLQVRMARRLASSPDPASKVSGASAPAPAPTAAPAPEERLAEVDRLHRAGTISDTERDTARQRILGAL</sequence>
<evidence type="ECO:0000313" key="4">
    <source>
        <dbReference type="Proteomes" id="UP000757540"/>
    </source>
</evidence>
<dbReference type="EMBL" id="JABEZU010000004">
    <property type="protein sequence ID" value="NOV98436.1"/>
    <property type="molecule type" value="Genomic_DNA"/>
</dbReference>